<dbReference type="PANTHER" id="PTHR15020:SF47">
    <property type="entry name" value="NAD(P)-BINDING DOMAIN-CONTAINING PROTEIN"/>
    <property type="match status" value="1"/>
</dbReference>
<comment type="caution">
    <text evidence="4">The sequence shown here is derived from an EMBL/GenBank/DDBJ whole genome shotgun (WGS) entry which is preliminary data.</text>
</comment>
<accession>A0A5J4Z1C0</accession>
<evidence type="ECO:0008006" key="6">
    <source>
        <dbReference type="Google" id="ProtNLM"/>
    </source>
</evidence>
<dbReference type="PANTHER" id="PTHR15020">
    <property type="entry name" value="FLAVIN REDUCTASE-RELATED"/>
    <property type="match status" value="1"/>
</dbReference>
<dbReference type="InterPro" id="IPR008030">
    <property type="entry name" value="NmrA-like"/>
</dbReference>
<dbReference type="InterPro" id="IPR008979">
    <property type="entry name" value="Galactose-bd-like_sf"/>
</dbReference>
<dbReference type="InterPro" id="IPR013857">
    <property type="entry name" value="NADH-UbQ_OxRdtase-assoc_prot30"/>
</dbReference>
<dbReference type="AlphaFoldDB" id="A0A5J4Z1C0"/>
<dbReference type="Proteomes" id="UP000324585">
    <property type="component" value="Unassembled WGS sequence"/>
</dbReference>
<dbReference type="Pfam" id="PF05368">
    <property type="entry name" value="NmrA"/>
    <property type="match status" value="1"/>
</dbReference>
<dbReference type="OrthoDB" id="10254221at2759"/>
<protein>
    <recommendedName>
        <fullName evidence="6">NAD(P)-binding domain-containing protein</fullName>
    </recommendedName>
</protein>
<feature type="domain" description="NmrA-like" evidence="2">
    <location>
        <begin position="118"/>
        <end position="224"/>
    </location>
</feature>
<evidence type="ECO:0000313" key="4">
    <source>
        <dbReference type="EMBL" id="KAA8497699.1"/>
    </source>
</evidence>
<feature type="region of interest" description="Disordered" evidence="1">
    <location>
        <begin position="24"/>
        <end position="71"/>
    </location>
</feature>
<dbReference type="OMA" id="HTMTIRF"/>
<organism evidence="4 5">
    <name type="scientific">Porphyridium purpureum</name>
    <name type="common">Red alga</name>
    <name type="synonym">Porphyridium cruentum</name>
    <dbReference type="NCBI Taxonomy" id="35688"/>
    <lineage>
        <taxon>Eukaryota</taxon>
        <taxon>Rhodophyta</taxon>
        <taxon>Bangiophyceae</taxon>
        <taxon>Porphyridiales</taxon>
        <taxon>Porphyridiaceae</taxon>
        <taxon>Porphyridium</taxon>
    </lineage>
</organism>
<sequence length="557" mass="61438">MAFVGAVGGLRWSLTASSSVWTAPNNTASRATTHASARRSRSVVLMQQQQQQQQNSQSRSNGSVQSQRSANPLENVQDAIDGIRGLLGLQRRSRTQSLLDYDPSSAQSEFDNEEEAPLVLVVGATGRVGRVVVRKLLLRGFKVRVMVRNLFSSTLDLLPSSVEFVKGDVRDSIFELQEALSGVDKVICLVGARSEDEMQEVEVQGLQNLVQAFHDIRVQEFGPEESTKITLFKFSRQGAKYMDRWVVPTDDIGERLASAGLVAKPPRVSLFMNDKGNGVLVGKVFEKYNGVAQAVLKLDQPNLKGFSGVILRVIGDGNTYRIALQCGSTQSAGVSYVASFKTEKSKWATIRLPFSSFIAMSDKQMNLRVRDAEELDRTNIQSIALQYTKSQDNPEKESGDFYLAVDYIKAYRTQEEPDFVLLSTAQLTEKGFTHNAGDLSVPAMADGEQPDPALLAKWRAEEALRNSGLTYCIVRAGDFNEAEGGRRPLLFEQDRDLEDKQVRTVSRADVAEVCVRSLLDPRACNISFDAFEGNFAPTAATATQDLSLLFGRLRPNT</sequence>
<dbReference type="Pfam" id="PF08547">
    <property type="entry name" value="CIA30"/>
    <property type="match status" value="1"/>
</dbReference>
<evidence type="ECO:0000256" key="1">
    <source>
        <dbReference type="SAM" id="MobiDB-lite"/>
    </source>
</evidence>
<dbReference type="SUPFAM" id="SSF49785">
    <property type="entry name" value="Galactose-binding domain-like"/>
    <property type="match status" value="1"/>
</dbReference>
<keyword evidence="5" id="KW-1185">Reference proteome</keyword>
<name>A0A5J4Z1C0_PORPP</name>
<dbReference type="Gene3D" id="3.40.50.720">
    <property type="entry name" value="NAD(P)-binding Rossmann-like Domain"/>
    <property type="match status" value="2"/>
</dbReference>
<evidence type="ECO:0000313" key="5">
    <source>
        <dbReference type="Proteomes" id="UP000324585"/>
    </source>
</evidence>
<evidence type="ECO:0000259" key="2">
    <source>
        <dbReference type="Pfam" id="PF05368"/>
    </source>
</evidence>
<gene>
    <name evidence="4" type="ORF">FVE85_5284</name>
</gene>
<feature type="compositionally biased region" description="Low complexity" evidence="1">
    <location>
        <begin position="42"/>
        <end position="69"/>
    </location>
</feature>
<feature type="domain" description="NADH:ubiquinone oxidoreductase intermediate-associated protein 30" evidence="3">
    <location>
        <begin position="266"/>
        <end position="404"/>
    </location>
</feature>
<proteinExistence type="predicted"/>
<dbReference type="SUPFAM" id="SSF51735">
    <property type="entry name" value="NAD(P)-binding Rossmann-fold domains"/>
    <property type="match status" value="1"/>
</dbReference>
<evidence type="ECO:0000259" key="3">
    <source>
        <dbReference type="Pfam" id="PF08547"/>
    </source>
</evidence>
<reference evidence="5" key="1">
    <citation type="journal article" date="2019" name="Nat. Commun.">
        <title>Expansion of phycobilisome linker gene families in mesophilic red algae.</title>
        <authorList>
            <person name="Lee J."/>
            <person name="Kim D."/>
            <person name="Bhattacharya D."/>
            <person name="Yoon H.S."/>
        </authorList>
    </citation>
    <scope>NUCLEOTIDE SEQUENCE [LARGE SCALE GENOMIC DNA]</scope>
    <source>
        <strain evidence="5">CCMP 1328</strain>
    </source>
</reference>
<dbReference type="InterPro" id="IPR036291">
    <property type="entry name" value="NAD(P)-bd_dom_sf"/>
</dbReference>
<dbReference type="EMBL" id="VRMN01000001">
    <property type="protein sequence ID" value="KAA8497699.1"/>
    <property type="molecule type" value="Genomic_DNA"/>
</dbReference>